<reference evidence="1 2" key="1">
    <citation type="submission" date="2022-11" db="EMBL/GenBank/DDBJ databases">
        <title>Spartinivicinus poritis sp. nov., isolated from scleractinian coral Porites lutea.</title>
        <authorList>
            <person name="Zhang G."/>
            <person name="Cai L."/>
            <person name="Wei Q."/>
        </authorList>
    </citation>
    <scope>NUCLEOTIDE SEQUENCE [LARGE SCALE GENOMIC DNA]</scope>
    <source>
        <strain evidence="1 2">A2-2</strain>
    </source>
</reference>
<name>A0ABT5U3Y7_9GAMM</name>
<comment type="caution">
    <text evidence="1">The sequence shown here is derived from an EMBL/GenBank/DDBJ whole genome shotgun (WGS) entry which is preliminary data.</text>
</comment>
<dbReference type="Proteomes" id="UP001528823">
    <property type="component" value="Unassembled WGS sequence"/>
</dbReference>
<evidence type="ECO:0000313" key="2">
    <source>
        <dbReference type="Proteomes" id="UP001528823"/>
    </source>
</evidence>
<organism evidence="1 2">
    <name type="scientific">Spartinivicinus poritis</name>
    <dbReference type="NCBI Taxonomy" id="2994640"/>
    <lineage>
        <taxon>Bacteria</taxon>
        <taxon>Pseudomonadati</taxon>
        <taxon>Pseudomonadota</taxon>
        <taxon>Gammaproteobacteria</taxon>
        <taxon>Oceanospirillales</taxon>
        <taxon>Zooshikellaceae</taxon>
        <taxon>Spartinivicinus</taxon>
    </lineage>
</organism>
<dbReference type="RefSeq" id="WP_274687396.1">
    <property type="nucleotide sequence ID" value="NZ_JAPMOU010000003.1"/>
</dbReference>
<keyword evidence="2" id="KW-1185">Reference proteome</keyword>
<gene>
    <name evidence="1" type="ORF">ORQ98_03485</name>
</gene>
<protein>
    <submittedName>
        <fullName evidence="1">Uncharacterized protein</fullName>
    </submittedName>
</protein>
<proteinExistence type="predicted"/>
<accession>A0ABT5U3Y7</accession>
<sequence length="159" mass="18093">MKKVIQVTQKIRANEYNSLSEATAASDRESIDKNKASLINGKVVVNYQFDGLNLILEFNNGNYLKVFAGINSVEWDVLLTKPTISDLNLQSNISFEFPSGDQVFWNWKAIFNSFIGKQVAISPSDQFLFIFSRGGKEYIFNHLVNKNDPDDHYLYIGEV</sequence>
<evidence type="ECO:0000313" key="1">
    <source>
        <dbReference type="EMBL" id="MDE1461027.1"/>
    </source>
</evidence>
<dbReference type="EMBL" id="JAPMOU010000003">
    <property type="protein sequence ID" value="MDE1461027.1"/>
    <property type="molecule type" value="Genomic_DNA"/>
</dbReference>